<keyword evidence="4" id="KW-0645">Protease</keyword>
<feature type="region of interest" description="Disordered" evidence="2">
    <location>
        <begin position="166"/>
        <end position="227"/>
    </location>
</feature>
<dbReference type="EC" id="3.4.19.12" evidence="4"/>
<evidence type="ECO:0000313" key="4">
    <source>
        <dbReference type="EMBL" id="KAJ1919504.1"/>
    </source>
</evidence>
<keyword evidence="5" id="KW-1185">Reference proteome</keyword>
<dbReference type="GO" id="GO:0004843">
    <property type="term" value="F:cysteine-type deubiquitinase activity"/>
    <property type="evidence" value="ECO:0007669"/>
    <property type="project" value="UniProtKB-EC"/>
</dbReference>
<dbReference type="PROSITE" id="PS50144">
    <property type="entry name" value="MATH"/>
    <property type="match status" value="1"/>
</dbReference>
<dbReference type="SMART" id="SM00061">
    <property type="entry name" value="MATH"/>
    <property type="match status" value="1"/>
</dbReference>
<evidence type="ECO:0000256" key="1">
    <source>
        <dbReference type="ARBA" id="ARBA00023054"/>
    </source>
</evidence>
<gene>
    <name evidence="4" type="primary">UBP15_2</name>
    <name evidence="4" type="ORF">H4219_001975</name>
</gene>
<name>A0A9W8DV34_9FUNG</name>
<accession>A0A9W8DV34</accession>
<feature type="compositionally biased region" description="Basic and acidic residues" evidence="2">
    <location>
        <begin position="429"/>
        <end position="445"/>
    </location>
</feature>
<dbReference type="PANTHER" id="PTHR46236:SF35">
    <property type="entry name" value="MATH DOMAIN-CONTAINING PROTEIN"/>
    <property type="match status" value="1"/>
</dbReference>
<dbReference type="OrthoDB" id="289038at2759"/>
<dbReference type="Pfam" id="PF22486">
    <property type="entry name" value="MATH_2"/>
    <property type="match status" value="1"/>
</dbReference>
<dbReference type="InterPro" id="IPR008974">
    <property type="entry name" value="TRAF-like"/>
</dbReference>
<proteinExistence type="predicted"/>
<dbReference type="AlphaFoldDB" id="A0A9W8DV34"/>
<dbReference type="GO" id="GO:0006508">
    <property type="term" value="P:proteolysis"/>
    <property type="evidence" value="ECO:0007669"/>
    <property type="project" value="UniProtKB-KW"/>
</dbReference>
<dbReference type="Gene3D" id="2.60.210.10">
    <property type="entry name" value="Apoptosis, Tumor Necrosis Factor Receptor Associated Protein 2, Chain A"/>
    <property type="match status" value="1"/>
</dbReference>
<evidence type="ECO:0000256" key="2">
    <source>
        <dbReference type="SAM" id="MobiDB-lite"/>
    </source>
</evidence>
<keyword evidence="4" id="KW-0378">Hydrolase</keyword>
<dbReference type="Proteomes" id="UP001150538">
    <property type="component" value="Unassembled WGS sequence"/>
</dbReference>
<comment type="caution">
    <text evidence="4">The sequence shown here is derived from an EMBL/GenBank/DDBJ whole genome shotgun (WGS) entry which is preliminary data.</text>
</comment>
<dbReference type="InterPro" id="IPR050804">
    <property type="entry name" value="MCC"/>
</dbReference>
<reference evidence="4" key="1">
    <citation type="submission" date="2022-07" db="EMBL/GenBank/DDBJ databases">
        <title>Phylogenomic reconstructions and comparative analyses of Kickxellomycotina fungi.</title>
        <authorList>
            <person name="Reynolds N.K."/>
            <person name="Stajich J.E."/>
            <person name="Barry K."/>
            <person name="Grigoriev I.V."/>
            <person name="Crous P."/>
            <person name="Smith M.E."/>
        </authorList>
    </citation>
    <scope>NUCLEOTIDE SEQUENCE</scope>
    <source>
        <strain evidence="4">NBRC 100468</strain>
    </source>
</reference>
<protein>
    <submittedName>
        <fullName evidence="4">Ubiquitin-specific protease ubp15</fullName>
        <ecNumber evidence="4">3.4.19.12</ecNumber>
    </submittedName>
</protein>
<evidence type="ECO:0000313" key="5">
    <source>
        <dbReference type="Proteomes" id="UP001150538"/>
    </source>
</evidence>
<dbReference type="InterPro" id="IPR002083">
    <property type="entry name" value="MATH/TRAF_dom"/>
</dbReference>
<feature type="compositionally biased region" description="Polar residues" evidence="2">
    <location>
        <begin position="198"/>
        <end position="207"/>
    </location>
</feature>
<evidence type="ECO:0000259" key="3">
    <source>
        <dbReference type="PROSITE" id="PS50144"/>
    </source>
</evidence>
<dbReference type="PANTHER" id="PTHR46236">
    <property type="entry name" value="TRAF-LIKE SUPERFAMILY PROTEIN"/>
    <property type="match status" value="1"/>
</dbReference>
<sequence length="445" mass="48583">MTSTSETQVLIDQMRELLERQSLNSQPGKGIQTAAVMESIGVLPATTHASMLNGQQHQYTHQHHASHMENTHPIFSQSHIKNYDAQLDQRRTGPGGLNVPHQGLYSIPNLGASIDNGANAHYPVIHMPTPMPTSRGLGGEYVTQQEFTSFQKTTTTMLEQILRTLNQPSGGGAESAVTGLSSSQELHHGQQGRPPVKTTPSAEINGSSGIGRPRASTTPPEPSPTTVELYASKGDVNGDRYAGKQAAMNGSTKANVARISVYDEKAYMNSNIDHWIIDTKAFHWKIEDWSNLPRRIKSTVFECGGHSWCIVIRPSSSFHGGAASLFLECANDKSSTRKWPVLAQFTLAMANVNDPATNISGSAFHCFQPFNCNWGFTRFMSLNDLTSKQTDSTSPIIENGKCLVSAFVRVLKLPSGLSDELSATMRASTMRERRPASSRRSEPFA</sequence>
<dbReference type="EMBL" id="JANBPU010000026">
    <property type="protein sequence ID" value="KAJ1919504.1"/>
    <property type="molecule type" value="Genomic_DNA"/>
</dbReference>
<dbReference type="SUPFAM" id="SSF49599">
    <property type="entry name" value="TRAF domain-like"/>
    <property type="match status" value="1"/>
</dbReference>
<keyword evidence="1" id="KW-0175">Coiled coil</keyword>
<feature type="domain" description="MATH" evidence="3">
    <location>
        <begin position="279"/>
        <end position="408"/>
    </location>
</feature>
<feature type="region of interest" description="Disordered" evidence="2">
    <location>
        <begin position="425"/>
        <end position="445"/>
    </location>
</feature>
<organism evidence="4 5">
    <name type="scientific">Mycoemilia scoparia</name>
    <dbReference type="NCBI Taxonomy" id="417184"/>
    <lineage>
        <taxon>Eukaryota</taxon>
        <taxon>Fungi</taxon>
        <taxon>Fungi incertae sedis</taxon>
        <taxon>Zoopagomycota</taxon>
        <taxon>Kickxellomycotina</taxon>
        <taxon>Kickxellomycetes</taxon>
        <taxon>Kickxellales</taxon>
        <taxon>Kickxellaceae</taxon>
        <taxon>Mycoemilia</taxon>
    </lineage>
</organism>